<proteinExistence type="predicted"/>
<dbReference type="Proteomes" id="UP000299102">
    <property type="component" value="Unassembled WGS sequence"/>
</dbReference>
<sequence>MDSQQRRWAEQNVHNAKNTGVSFVFVCESFGGPLHQLFSASIAPSSLHQISNSYTREAGNALASSLWLRVSMKSFCGQLACSTKTSRLDRGHSFTEYRCEVATFAVAFYLASESSGGHFSSIRSYILSQKGDSALLAPSRFDFLLRPSCALWRAPSARRLRPGEITVSV</sequence>
<evidence type="ECO:0000313" key="1">
    <source>
        <dbReference type="EMBL" id="GBP69756.1"/>
    </source>
</evidence>
<dbReference type="EMBL" id="BGZK01001051">
    <property type="protein sequence ID" value="GBP69756.1"/>
    <property type="molecule type" value="Genomic_DNA"/>
</dbReference>
<gene>
    <name evidence="1" type="ORF">EVAR_48784_1</name>
</gene>
<name>A0A4C1Y1I4_EUMVA</name>
<comment type="caution">
    <text evidence="1">The sequence shown here is derived from an EMBL/GenBank/DDBJ whole genome shotgun (WGS) entry which is preliminary data.</text>
</comment>
<protein>
    <submittedName>
        <fullName evidence="1">Uncharacterized protein</fullName>
    </submittedName>
</protein>
<accession>A0A4C1Y1I4</accession>
<evidence type="ECO:0000313" key="2">
    <source>
        <dbReference type="Proteomes" id="UP000299102"/>
    </source>
</evidence>
<reference evidence="1 2" key="1">
    <citation type="journal article" date="2019" name="Commun. Biol.">
        <title>The bagworm genome reveals a unique fibroin gene that provides high tensile strength.</title>
        <authorList>
            <person name="Kono N."/>
            <person name="Nakamura H."/>
            <person name="Ohtoshi R."/>
            <person name="Tomita M."/>
            <person name="Numata K."/>
            <person name="Arakawa K."/>
        </authorList>
    </citation>
    <scope>NUCLEOTIDE SEQUENCE [LARGE SCALE GENOMIC DNA]</scope>
</reference>
<keyword evidence="2" id="KW-1185">Reference proteome</keyword>
<organism evidence="1 2">
    <name type="scientific">Eumeta variegata</name>
    <name type="common">Bagworm moth</name>
    <name type="synonym">Eumeta japonica</name>
    <dbReference type="NCBI Taxonomy" id="151549"/>
    <lineage>
        <taxon>Eukaryota</taxon>
        <taxon>Metazoa</taxon>
        <taxon>Ecdysozoa</taxon>
        <taxon>Arthropoda</taxon>
        <taxon>Hexapoda</taxon>
        <taxon>Insecta</taxon>
        <taxon>Pterygota</taxon>
        <taxon>Neoptera</taxon>
        <taxon>Endopterygota</taxon>
        <taxon>Lepidoptera</taxon>
        <taxon>Glossata</taxon>
        <taxon>Ditrysia</taxon>
        <taxon>Tineoidea</taxon>
        <taxon>Psychidae</taxon>
        <taxon>Oiketicinae</taxon>
        <taxon>Eumeta</taxon>
    </lineage>
</organism>
<dbReference type="AlphaFoldDB" id="A0A4C1Y1I4"/>